<organism evidence="3 4">
    <name type="scientific">Homoserinibacter gongjuensis</name>
    <dbReference type="NCBI Taxonomy" id="1162968"/>
    <lineage>
        <taxon>Bacteria</taxon>
        <taxon>Bacillati</taxon>
        <taxon>Actinomycetota</taxon>
        <taxon>Actinomycetes</taxon>
        <taxon>Micrococcales</taxon>
        <taxon>Microbacteriaceae</taxon>
        <taxon>Homoserinibacter</taxon>
    </lineage>
</organism>
<protein>
    <submittedName>
        <fullName evidence="3">Uncharacterized protein</fullName>
    </submittedName>
</protein>
<comment type="caution">
    <text evidence="3">The sequence shown here is derived from an EMBL/GenBank/DDBJ whole genome shotgun (WGS) entry which is preliminary data.</text>
</comment>
<feature type="region of interest" description="Disordered" evidence="1">
    <location>
        <begin position="359"/>
        <end position="436"/>
    </location>
</feature>
<feature type="compositionally biased region" description="Polar residues" evidence="1">
    <location>
        <begin position="379"/>
        <end position="389"/>
    </location>
</feature>
<sequence length="484" mass="52037">MPSGIPLADVAARQDATITLPDNYPTVTPVPVQLSELRGTEGVAAGALTLLAPADGTAGIVCFPDGIAPVIDSDAAQREDGWTWSSDLESDCIDLSPGATALVHLSASNATAANSVVAAHLAVEYRSASGEPLSGTVPIAFTSTRPVNAAAFSILAFVLLAVGLLVPLALLWLFGWWFTRITRGRELLRASVPVRIAQDGRITTDDGTALESARWGLDQFRFEPQRPDGRKFADPDLGNFRARVGLNPFGRPWYQLEARDGHVVFGPSAYLPPRQRSLGVQGRILGVHGDLGRVWALVVRETSLAASRDEPISARLVVFVRNPTGESAVYQDRMREIAGYGGLVKQLAAARDALAEVSARTARQRSTESRVSAARGSRPTVTENHTPSARTDGEPPRRNEPRNTQNEPPQRGASSRPSDSHRPSGSKTVEPPVAHPVLPPTRVRLLAVQVQAAMNLRVANRARATTTLHDGRAERQCTRPFETE</sequence>
<dbReference type="EMBL" id="BSVA01000001">
    <property type="protein sequence ID" value="GMA93077.1"/>
    <property type="molecule type" value="Genomic_DNA"/>
</dbReference>
<feature type="compositionally biased region" description="Basic and acidic residues" evidence="1">
    <location>
        <begin position="391"/>
        <end position="401"/>
    </location>
</feature>
<keyword evidence="2" id="KW-1133">Transmembrane helix</keyword>
<keyword evidence="4" id="KW-1185">Reference proteome</keyword>
<evidence type="ECO:0000313" key="3">
    <source>
        <dbReference type="EMBL" id="GMA93077.1"/>
    </source>
</evidence>
<keyword evidence="2" id="KW-0812">Transmembrane</keyword>
<proteinExistence type="predicted"/>
<gene>
    <name evidence="3" type="ORF">GCM10025869_36060</name>
</gene>
<feature type="compositionally biased region" description="Polar residues" evidence="1">
    <location>
        <begin position="402"/>
        <end position="427"/>
    </location>
</feature>
<name>A0ABQ6K2E1_9MICO</name>
<keyword evidence="2" id="KW-0472">Membrane</keyword>
<evidence type="ECO:0000256" key="1">
    <source>
        <dbReference type="SAM" id="MobiDB-lite"/>
    </source>
</evidence>
<reference evidence="4" key="1">
    <citation type="journal article" date="2019" name="Int. J. Syst. Evol. Microbiol.">
        <title>The Global Catalogue of Microorganisms (GCM) 10K type strain sequencing project: providing services to taxonomists for standard genome sequencing and annotation.</title>
        <authorList>
            <consortium name="The Broad Institute Genomics Platform"/>
            <consortium name="The Broad Institute Genome Sequencing Center for Infectious Disease"/>
            <person name="Wu L."/>
            <person name="Ma J."/>
        </authorList>
    </citation>
    <scope>NUCLEOTIDE SEQUENCE [LARGE SCALE GENOMIC DNA]</scope>
    <source>
        <strain evidence="4">NBRC 108755</strain>
    </source>
</reference>
<accession>A0ABQ6K2E1</accession>
<dbReference type="Proteomes" id="UP001157069">
    <property type="component" value="Unassembled WGS sequence"/>
</dbReference>
<feature type="transmembrane region" description="Helical" evidence="2">
    <location>
        <begin position="150"/>
        <end position="179"/>
    </location>
</feature>
<dbReference type="RefSeq" id="WP_284301798.1">
    <property type="nucleotide sequence ID" value="NZ_BSVA01000001.1"/>
</dbReference>
<evidence type="ECO:0000313" key="4">
    <source>
        <dbReference type="Proteomes" id="UP001157069"/>
    </source>
</evidence>
<evidence type="ECO:0000256" key="2">
    <source>
        <dbReference type="SAM" id="Phobius"/>
    </source>
</evidence>